<dbReference type="RefSeq" id="WP_035196331.1">
    <property type="nucleotide sequence ID" value="NZ_JJRY01000011.1"/>
</dbReference>
<feature type="transmembrane region" description="Helical" evidence="7">
    <location>
        <begin position="420"/>
        <end position="436"/>
    </location>
</feature>
<feature type="transmembrane region" description="Helical" evidence="7">
    <location>
        <begin position="468"/>
        <end position="486"/>
    </location>
</feature>
<dbReference type="Pfam" id="PF02080">
    <property type="entry name" value="TrkA_C"/>
    <property type="match status" value="2"/>
</dbReference>
<sequence length="613" mass="66526">MQLIITFLILGITIVLFMSNRIRADFVSLLALLALVLTGVLEPSEALAGFSNSVVIMIAGLFVVGAGILRTGLAQKAGNLLLHWSGNSEKKLFILLLLIVIFVGSFMSNTGTVAIMLPVVISIAISIKKDVSKFLIPLSYAASLSGLMTLIASPPNLIISQTLAEHGFERLKFFDITPIGIIAAITGILYLFLVRNILLPNGQNKKQVENNQLSPKDLIQNYHLEGILHRVQITEGSPMVDKLLSDLKIPAQYQLCILKIDRKAGESRSLLPITYQEMAGPASVIHAKDILYIQGSRAQVEKLVNDYQLVLETEELEGNHLVSSQLGVAEVLLTPYSKLINKTIREIDFREKYNLNIIGINRKGTYILKEMSNVHLRFGDALLVQGSWDEIDLLSKETKDVVVVGQPKVHASMASASGKAPIAGIILLFMVVLMILEVFPPVISVLIGAVFMIITGCLRNMDDAYGQLNWESIVLIACMLPLATALEKTGGMEYLSEGIIRLLGDYGPTGVLIGIYLVTMVFGQFISNTATAVLFAPIAMNAALGIGVSPYPFLIAVAVAASMAFATPVASPTNALVMTAGGYKFSDFVKIGIPMQIVMFIVMMLAIPMIFSF</sequence>
<dbReference type="Proteomes" id="UP000027936">
    <property type="component" value="Unassembled WGS sequence"/>
</dbReference>
<name>A0A072NLQ0_SCHAZ</name>
<dbReference type="InterPro" id="IPR006037">
    <property type="entry name" value="RCK_C"/>
</dbReference>
<evidence type="ECO:0000259" key="8">
    <source>
        <dbReference type="PROSITE" id="PS51202"/>
    </source>
</evidence>
<dbReference type="PROSITE" id="PS51202">
    <property type="entry name" value="RCK_C"/>
    <property type="match status" value="2"/>
</dbReference>
<dbReference type="InterPro" id="IPR031312">
    <property type="entry name" value="Na/sul_symport_CS"/>
</dbReference>
<dbReference type="InterPro" id="IPR051679">
    <property type="entry name" value="DASS-Related_Transporters"/>
</dbReference>
<feature type="transmembrane region" description="Helical" evidence="7">
    <location>
        <begin position="513"/>
        <end position="539"/>
    </location>
</feature>
<dbReference type="FunFam" id="3.30.70.1450:FF:000009">
    <property type="entry name" value="SLC13 family permease"/>
    <property type="match status" value="1"/>
</dbReference>
<feature type="domain" description="RCK C-terminal" evidence="8">
    <location>
        <begin position="316"/>
        <end position="400"/>
    </location>
</feature>
<evidence type="ECO:0000256" key="5">
    <source>
        <dbReference type="ARBA" id="ARBA00022989"/>
    </source>
</evidence>
<accession>A0A072NLQ0</accession>
<comment type="caution">
    <text evidence="9">The sequence shown here is derived from an EMBL/GenBank/DDBJ whole genome shotgun (WGS) entry which is preliminary data.</text>
</comment>
<dbReference type="PATRIC" id="fig|1348973.3.peg.2802"/>
<proteinExistence type="predicted"/>
<dbReference type="GO" id="GO:0005886">
    <property type="term" value="C:plasma membrane"/>
    <property type="evidence" value="ECO:0007669"/>
    <property type="project" value="TreeGrafter"/>
</dbReference>
<dbReference type="AlphaFoldDB" id="A0A072NLQ0"/>
<evidence type="ECO:0000313" key="9">
    <source>
        <dbReference type="EMBL" id="KEF37863.1"/>
    </source>
</evidence>
<evidence type="ECO:0000256" key="3">
    <source>
        <dbReference type="ARBA" id="ARBA00022692"/>
    </source>
</evidence>
<evidence type="ECO:0000256" key="6">
    <source>
        <dbReference type="ARBA" id="ARBA00023136"/>
    </source>
</evidence>
<keyword evidence="6 7" id="KW-0472">Membrane</keyword>
<evidence type="ECO:0000313" key="10">
    <source>
        <dbReference type="Proteomes" id="UP000027936"/>
    </source>
</evidence>
<dbReference type="SUPFAM" id="SSF116726">
    <property type="entry name" value="TrkA C-terminal domain-like"/>
    <property type="match status" value="2"/>
</dbReference>
<keyword evidence="4" id="KW-0677">Repeat</keyword>
<dbReference type="PANTHER" id="PTHR43652">
    <property type="entry name" value="BASIC AMINO ACID ANTIPORTER YFCC-RELATED"/>
    <property type="match status" value="1"/>
</dbReference>
<feature type="transmembrane region" description="Helical" evidence="7">
    <location>
        <begin position="112"/>
        <end position="127"/>
    </location>
</feature>
<reference evidence="9 10" key="1">
    <citation type="submission" date="2014-04" db="EMBL/GenBank/DDBJ databases">
        <title>Draft genome sequence of Bacillus azotoformans MEV2011, a (co-) denitrifying strain unable to grow in the presence of oxygen.</title>
        <authorList>
            <person name="Nielsen M."/>
            <person name="Schreiber L."/>
            <person name="Finster K."/>
            <person name="Schramm A."/>
        </authorList>
    </citation>
    <scope>NUCLEOTIDE SEQUENCE [LARGE SCALE GENOMIC DNA]</scope>
    <source>
        <strain evidence="9 10">MEV2011</strain>
    </source>
</reference>
<evidence type="ECO:0000256" key="2">
    <source>
        <dbReference type="ARBA" id="ARBA00022448"/>
    </source>
</evidence>
<feature type="transmembrane region" description="Helical" evidence="7">
    <location>
        <begin position="591"/>
        <end position="611"/>
    </location>
</feature>
<comment type="subcellular location">
    <subcellularLocation>
        <location evidence="1">Membrane</location>
        <topology evidence="1">Multi-pass membrane protein</topology>
    </subcellularLocation>
</comment>
<dbReference type="Gene3D" id="3.30.70.1450">
    <property type="entry name" value="Regulator of K+ conductance, C-terminal domain"/>
    <property type="match status" value="2"/>
</dbReference>
<dbReference type="PANTHER" id="PTHR43652:SF1">
    <property type="entry name" value="RESPONSE REGULATOR"/>
    <property type="match status" value="1"/>
</dbReference>
<protein>
    <submittedName>
        <fullName evidence="9">Di-/tricarboxylate transporter</fullName>
    </submittedName>
</protein>
<dbReference type="Pfam" id="PF03600">
    <property type="entry name" value="CitMHS"/>
    <property type="match status" value="1"/>
</dbReference>
<feature type="transmembrane region" description="Helical" evidence="7">
    <location>
        <begin position="551"/>
        <end position="571"/>
    </location>
</feature>
<keyword evidence="2" id="KW-0813">Transport</keyword>
<evidence type="ECO:0000256" key="7">
    <source>
        <dbReference type="SAM" id="Phobius"/>
    </source>
</evidence>
<organism evidence="9 10">
    <name type="scientific">Schinkia azotoformans MEV2011</name>
    <dbReference type="NCBI Taxonomy" id="1348973"/>
    <lineage>
        <taxon>Bacteria</taxon>
        <taxon>Bacillati</taxon>
        <taxon>Bacillota</taxon>
        <taxon>Bacilli</taxon>
        <taxon>Bacillales</taxon>
        <taxon>Bacillaceae</taxon>
        <taxon>Calidifontibacillus/Schinkia group</taxon>
        <taxon>Schinkia</taxon>
    </lineage>
</organism>
<keyword evidence="3 7" id="KW-0812">Transmembrane</keyword>
<feature type="domain" description="RCK C-terminal" evidence="8">
    <location>
        <begin position="216"/>
        <end position="309"/>
    </location>
</feature>
<dbReference type="PROSITE" id="PS01271">
    <property type="entry name" value="NA_SULFATE"/>
    <property type="match status" value="1"/>
</dbReference>
<dbReference type="InterPro" id="IPR004680">
    <property type="entry name" value="Cit_transptr-like_dom"/>
</dbReference>
<evidence type="ECO:0000256" key="1">
    <source>
        <dbReference type="ARBA" id="ARBA00004141"/>
    </source>
</evidence>
<feature type="transmembrane region" description="Helical" evidence="7">
    <location>
        <begin position="48"/>
        <end position="69"/>
    </location>
</feature>
<dbReference type="InterPro" id="IPR036721">
    <property type="entry name" value="RCK_C_sf"/>
</dbReference>
<dbReference type="EMBL" id="JJRY01000011">
    <property type="protein sequence ID" value="KEF37863.1"/>
    <property type="molecule type" value="Genomic_DNA"/>
</dbReference>
<gene>
    <name evidence="9" type="ORF">M670_02897</name>
</gene>
<dbReference type="OrthoDB" id="9765532at2"/>
<feature type="transmembrane region" description="Helical" evidence="7">
    <location>
        <begin position="173"/>
        <end position="193"/>
    </location>
</feature>
<evidence type="ECO:0000256" key="4">
    <source>
        <dbReference type="ARBA" id="ARBA00022737"/>
    </source>
</evidence>
<dbReference type="GO" id="GO:0008324">
    <property type="term" value="F:monoatomic cation transmembrane transporter activity"/>
    <property type="evidence" value="ECO:0007669"/>
    <property type="project" value="InterPro"/>
</dbReference>
<keyword evidence="5 7" id="KW-1133">Transmembrane helix</keyword>
<dbReference type="GO" id="GO:0006813">
    <property type="term" value="P:potassium ion transport"/>
    <property type="evidence" value="ECO:0007669"/>
    <property type="project" value="InterPro"/>
</dbReference>